<organism evidence="12 13">
    <name type="scientific">Candidatus Endobugula sertula</name>
    <name type="common">Bugula neritina bacterial symbiont</name>
    <dbReference type="NCBI Taxonomy" id="62101"/>
    <lineage>
        <taxon>Bacteria</taxon>
        <taxon>Pseudomonadati</taxon>
        <taxon>Pseudomonadota</taxon>
        <taxon>Gammaproteobacteria</taxon>
        <taxon>Cellvibrionales</taxon>
        <taxon>Cellvibrionaceae</taxon>
        <taxon>Candidatus Endobugula</taxon>
    </lineage>
</organism>
<evidence type="ECO:0000313" key="12">
    <source>
        <dbReference type="EMBL" id="ODS24538.1"/>
    </source>
</evidence>
<evidence type="ECO:0000256" key="7">
    <source>
        <dbReference type="ARBA" id="ARBA00022833"/>
    </source>
</evidence>
<keyword evidence="5 10" id="KW-0963">Cytoplasm</keyword>
<accession>A0A1D2QSG9</accession>
<feature type="binding site" evidence="10">
    <location>
        <position position="121"/>
    </location>
    <ligand>
        <name>substrate</name>
    </ligand>
</feature>
<feature type="domain" description="SIS" evidence="11">
    <location>
        <begin position="33"/>
        <end position="189"/>
    </location>
</feature>
<dbReference type="InterPro" id="IPR035461">
    <property type="entry name" value="GmhA/DiaA"/>
</dbReference>
<feature type="binding site" evidence="10">
    <location>
        <position position="61"/>
    </location>
    <ligand>
        <name>Zn(2+)</name>
        <dbReference type="ChEBI" id="CHEBI:29105"/>
    </ligand>
</feature>
<dbReference type="GO" id="GO:0097367">
    <property type="term" value="F:carbohydrate derivative binding"/>
    <property type="evidence" value="ECO:0007669"/>
    <property type="project" value="InterPro"/>
</dbReference>
<dbReference type="GO" id="GO:0008968">
    <property type="term" value="F:D-sedoheptulose 7-phosphate isomerase activity"/>
    <property type="evidence" value="ECO:0007669"/>
    <property type="project" value="UniProtKB-UniRule"/>
</dbReference>
<evidence type="ECO:0000256" key="3">
    <source>
        <dbReference type="ARBA" id="ARBA00004496"/>
    </source>
</evidence>
<evidence type="ECO:0000256" key="8">
    <source>
        <dbReference type="ARBA" id="ARBA00023235"/>
    </source>
</evidence>
<dbReference type="InterPro" id="IPR050099">
    <property type="entry name" value="SIS_GmhA/DiaA_subfam"/>
</dbReference>
<feature type="binding site" evidence="10">
    <location>
        <position position="168"/>
    </location>
    <ligand>
        <name>substrate</name>
    </ligand>
</feature>
<comment type="function">
    <text evidence="2 10">Catalyzes the isomerization of sedoheptulose 7-phosphate in D-glycero-D-manno-heptose 7-phosphate.</text>
</comment>
<dbReference type="GO" id="GO:2001061">
    <property type="term" value="P:D-glycero-D-manno-heptose 7-phosphate biosynthetic process"/>
    <property type="evidence" value="ECO:0007669"/>
    <property type="project" value="UniProtKB-UniPathway"/>
</dbReference>
<evidence type="ECO:0000313" key="13">
    <source>
        <dbReference type="Proteomes" id="UP000242502"/>
    </source>
</evidence>
<dbReference type="GO" id="GO:0005975">
    <property type="term" value="P:carbohydrate metabolic process"/>
    <property type="evidence" value="ECO:0007669"/>
    <property type="project" value="UniProtKB-UniRule"/>
</dbReference>
<dbReference type="PROSITE" id="PS51464">
    <property type="entry name" value="SIS"/>
    <property type="match status" value="1"/>
</dbReference>
<feature type="binding site" evidence="10">
    <location>
        <begin position="116"/>
        <end position="118"/>
    </location>
    <ligand>
        <name>substrate</name>
    </ligand>
</feature>
<evidence type="ECO:0000256" key="4">
    <source>
        <dbReference type="ARBA" id="ARBA00009894"/>
    </source>
</evidence>
<gene>
    <name evidence="10" type="primary">gmhA</name>
    <name evidence="12" type="ORF">AB835_02820</name>
</gene>
<comment type="subcellular location">
    <subcellularLocation>
        <location evidence="3 10">Cytoplasm</location>
    </subcellularLocation>
</comment>
<name>A0A1D2QSG9_9GAMM</name>
<proteinExistence type="inferred from homology"/>
<dbReference type="InterPro" id="IPR046348">
    <property type="entry name" value="SIS_dom_sf"/>
</dbReference>
<dbReference type="Proteomes" id="UP000242502">
    <property type="component" value="Unassembled WGS sequence"/>
</dbReference>
<dbReference type="CDD" id="cd05006">
    <property type="entry name" value="SIS_GmhA"/>
    <property type="match status" value="1"/>
</dbReference>
<comment type="caution">
    <text evidence="12">The sequence shown here is derived from an EMBL/GenBank/DDBJ whole genome shotgun (WGS) entry which is preliminary data.</text>
</comment>
<protein>
    <recommendedName>
        <fullName evidence="10">Phosphoheptose isomerase</fullName>
        <ecNumber evidence="10">5.3.1.28</ecNumber>
    </recommendedName>
    <alternativeName>
        <fullName evidence="10">Sedoheptulose 7-phosphate isomerase</fullName>
    </alternativeName>
</protein>
<feature type="binding site" evidence="10">
    <location>
        <position position="61"/>
    </location>
    <ligand>
        <name>substrate</name>
    </ligand>
</feature>
<dbReference type="EMBL" id="MDLC01000007">
    <property type="protein sequence ID" value="ODS24538.1"/>
    <property type="molecule type" value="Genomic_DNA"/>
</dbReference>
<dbReference type="PANTHER" id="PTHR30390">
    <property type="entry name" value="SEDOHEPTULOSE 7-PHOSPHATE ISOMERASE / DNAA INITIATOR-ASSOCIATING FACTOR FOR REPLICATION INITIATION"/>
    <property type="match status" value="1"/>
</dbReference>
<evidence type="ECO:0000256" key="2">
    <source>
        <dbReference type="ARBA" id="ARBA00003172"/>
    </source>
</evidence>
<dbReference type="UniPathway" id="UPA00041">
    <property type="reaction ID" value="UER00436"/>
</dbReference>
<dbReference type="STRING" id="62101.AB835_02820"/>
<dbReference type="PANTHER" id="PTHR30390:SF6">
    <property type="entry name" value="DNAA INITIATOR-ASSOCIATING PROTEIN DIAA"/>
    <property type="match status" value="1"/>
</dbReference>
<dbReference type="GO" id="GO:0008270">
    <property type="term" value="F:zinc ion binding"/>
    <property type="evidence" value="ECO:0007669"/>
    <property type="project" value="UniProtKB-UniRule"/>
</dbReference>
<dbReference type="Pfam" id="PF13580">
    <property type="entry name" value="SIS_2"/>
    <property type="match status" value="1"/>
</dbReference>
<dbReference type="Gene3D" id="3.40.50.10490">
    <property type="entry name" value="Glucose-6-phosphate isomerase like protein, domain 1"/>
    <property type="match status" value="1"/>
</dbReference>
<comment type="subunit">
    <text evidence="10">Homotetramer.</text>
</comment>
<comment type="pathway">
    <text evidence="10">Carbohydrate biosynthesis; D-glycero-D-manno-heptose 7-phosphate biosynthesis; D-glycero-alpha-D-manno-heptose 7-phosphate and D-glycero-beta-D-manno-heptose 7-phosphate from sedoheptulose 7-phosphate: step 1/1.</text>
</comment>
<feature type="binding site" evidence="10">
    <location>
        <position position="168"/>
    </location>
    <ligand>
        <name>Zn(2+)</name>
        <dbReference type="ChEBI" id="CHEBI:29105"/>
    </ligand>
</feature>
<feature type="binding site" evidence="10">
    <location>
        <begin position="48"/>
        <end position="50"/>
    </location>
    <ligand>
        <name>substrate</name>
    </ligand>
</feature>
<evidence type="ECO:0000256" key="5">
    <source>
        <dbReference type="ARBA" id="ARBA00022490"/>
    </source>
</evidence>
<evidence type="ECO:0000256" key="9">
    <source>
        <dbReference type="ARBA" id="ARBA00023277"/>
    </source>
</evidence>
<feature type="binding site" evidence="10">
    <location>
        <begin position="90"/>
        <end position="91"/>
    </location>
    <ligand>
        <name>substrate</name>
    </ligand>
</feature>
<reference evidence="12 13" key="1">
    <citation type="journal article" date="2016" name="Appl. Environ. Microbiol.">
        <title>Lack of Overt Genome Reduction in the Bryostatin-Producing Bryozoan Symbiont "Candidatus Endobugula sertula".</title>
        <authorList>
            <person name="Miller I.J."/>
            <person name="Vanee N."/>
            <person name="Fong S.S."/>
            <person name="Lim-Fong G.E."/>
            <person name="Kwan J.C."/>
        </authorList>
    </citation>
    <scope>NUCLEOTIDE SEQUENCE [LARGE SCALE GENOMIC DNA]</scope>
    <source>
        <strain evidence="12">AB1-4</strain>
    </source>
</reference>
<sequence length="189" mass="20136">MLQSYSVQLDEHLEVMSLSRHLAPTVETAGRRWVSALHQGGKILLMGNGGSAADAQHIAAELVGRYLCERKGLSAIALTTDTSILTAVGNDYGYDKVFSRQIEALAQPQDVVVAYSTSGNSTNVCEAMKVARNLGCYTLGLTGVSGGKLMELVDDCICVPSSSTPRIQEVHAFIGHMLCAIVDASFENS</sequence>
<dbReference type="InterPro" id="IPR001347">
    <property type="entry name" value="SIS_dom"/>
</dbReference>
<evidence type="ECO:0000256" key="1">
    <source>
        <dbReference type="ARBA" id="ARBA00000348"/>
    </source>
</evidence>
<dbReference type="GO" id="GO:0005737">
    <property type="term" value="C:cytoplasm"/>
    <property type="evidence" value="ECO:0007669"/>
    <property type="project" value="UniProtKB-SubCell"/>
</dbReference>
<comment type="similarity">
    <text evidence="4 10">Belongs to the SIS family. GmhA subfamily.</text>
</comment>
<evidence type="ECO:0000259" key="11">
    <source>
        <dbReference type="PROSITE" id="PS51464"/>
    </source>
</evidence>
<feature type="binding site" evidence="10">
    <location>
        <position position="176"/>
    </location>
    <ligand>
        <name>Zn(2+)</name>
        <dbReference type="ChEBI" id="CHEBI:29105"/>
    </ligand>
</feature>
<dbReference type="HAMAP" id="MF_00067">
    <property type="entry name" value="GmhA"/>
    <property type="match status" value="1"/>
</dbReference>
<dbReference type="AlphaFoldDB" id="A0A1D2QSG9"/>
<evidence type="ECO:0000256" key="10">
    <source>
        <dbReference type="HAMAP-Rule" id="MF_00067"/>
    </source>
</evidence>
<comment type="catalytic activity">
    <reaction evidence="1 10">
        <text>2 D-sedoheptulose 7-phosphate = D-glycero-alpha-D-manno-heptose 7-phosphate + D-glycero-beta-D-manno-heptose 7-phosphate</text>
        <dbReference type="Rhea" id="RHEA:27489"/>
        <dbReference type="ChEBI" id="CHEBI:57483"/>
        <dbReference type="ChEBI" id="CHEBI:60203"/>
        <dbReference type="ChEBI" id="CHEBI:60204"/>
        <dbReference type="EC" id="5.3.1.28"/>
    </reaction>
</comment>
<comment type="miscellaneous">
    <text evidence="10">The reaction produces a racemic mixture of D-glycero-alpha-D-manno-heptose 7-phosphate and D-glycero-beta-D-manno-heptose 7-phosphate.</text>
</comment>
<dbReference type="InterPro" id="IPR004515">
    <property type="entry name" value="Phosphoheptose_Isoase"/>
</dbReference>
<feature type="binding site" evidence="10">
    <location>
        <position position="57"/>
    </location>
    <ligand>
        <name>Zn(2+)</name>
        <dbReference type="ChEBI" id="CHEBI:29105"/>
    </ligand>
</feature>
<dbReference type="EC" id="5.3.1.28" evidence="10"/>
<keyword evidence="8 10" id="KW-0413">Isomerase</keyword>
<keyword evidence="7 10" id="KW-0862">Zinc</keyword>
<keyword evidence="9 10" id="KW-0119">Carbohydrate metabolism</keyword>
<evidence type="ECO:0000256" key="6">
    <source>
        <dbReference type="ARBA" id="ARBA00022723"/>
    </source>
</evidence>
<comment type="cofactor">
    <cofactor evidence="10">
        <name>Zn(2+)</name>
        <dbReference type="ChEBI" id="CHEBI:29105"/>
    </cofactor>
    <text evidence="10">Binds 1 zinc ion per subunit.</text>
</comment>
<dbReference type="SUPFAM" id="SSF53697">
    <property type="entry name" value="SIS domain"/>
    <property type="match status" value="1"/>
</dbReference>
<keyword evidence="6 10" id="KW-0479">Metal-binding</keyword>